<keyword evidence="8" id="KW-0288">FMN</keyword>
<dbReference type="Proteomes" id="UP001487740">
    <property type="component" value="Unassembled WGS sequence"/>
</dbReference>
<dbReference type="Pfam" id="PF01243">
    <property type="entry name" value="PNPOx_N"/>
    <property type="match status" value="2"/>
</dbReference>
<dbReference type="Pfam" id="PF10590">
    <property type="entry name" value="PNP_phzG_C"/>
    <property type="match status" value="1"/>
</dbReference>
<protein>
    <recommendedName>
        <fullName evidence="6">pyridoxal 5'-phosphate synthase</fullName>
        <ecNumber evidence="6">1.4.3.5</ecNumber>
    </recommendedName>
</protein>
<comment type="pathway">
    <text evidence="4">Cofactor metabolism; pyridoxal 5'-phosphate salvage; pyridoxal 5'-phosphate from pyridoxine 5'-phosphate: step 1/1.</text>
</comment>
<dbReference type="Gene3D" id="2.30.110.10">
    <property type="entry name" value="Electron Transport, Fmn-binding Protein, Chain A"/>
    <property type="match status" value="2"/>
</dbReference>
<comment type="function">
    <text evidence="2">Catalyzes the oxidation of either pyridoxine 5'-phosphate (PNP) or pyridoxamine 5'-phosphate (PMP) into pyridoxal 5'-phosphate (PLP).</text>
</comment>
<feature type="domain" description="Pyridoxine 5'-phosphate oxidase dimerisation C-terminal" evidence="11">
    <location>
        <begin position="237"/>
        <end position="291"/>
    </location>
</feature>
<dbReference type="PROSITE" id="PS01064">
    <property type="entry name" value="PYRIDOX_OXIDASE"/>
    <property type="match status" value="1"/>
</dbReference>
<feature type="domain" description="Pyridoxamine 5'-phosphate oxidase N-terminal" evidence="10">
    <location>
        <begin position="81"/>
        <end position="142"/>
    </location>
</feature>
<evidence type="ECO:0000256" key="1">
    <source>
        <dbReference type="ARBA" id="ARBA00001917"/>
    </source>
</evidence>
<keyword evidence="9" id="KW-0560">Oxidoreductase</keyword>
<dbReference type="GO" id="GO:0008615">
    <property type="term" value="P:pyridoxine biosynthetic process"/>
    <property type="evidence" value="ECO:0007669"/>
    <property type="project" value="InterPro"/>
</dbReference>
<comment type="cofactor">
    <cofactor evidence="1">
        <name>FMN</name>
        <dbReference type="ChEBI" id="CHEBI:58210"/>
    </cofactor>
</comment>
<accession>A0AAW0SLI2</accession>
<comment type="similarity">
    <text evidence="5">Belongs to the pyridoxamine 5'-phosphate oxidase family.</text>
</comment>
<dbReference type="PANTHER" id="PTHR10851">
    <property type="entry name" value="PYRIDOXINE-5-PHOSPHATE OXIDASE"/>
    <property type="match status" value="1"/>
</dbReference>
<evidence type="ECO:0000256" key="9">
    <source>
        <dbReference type="ARBA" id="ARBA00023002"/>
    </source>
</evidence>
<dbReference type="PANTHER" id="PTHR10851:SF0">
    <property type="entry name" value="PYRIDOXINE-5'-PHOSPHATE OXIDASE"/>
    <property type="match status" value="1"/>
</dbReference>
<dbReference type="InterPro" id="IPR011576">
    <property type="entry name" value="Pyridox_Oxase_N"/>
</dbReference>
<dbReference type="GO" id="GO:0004733">
    <property type="term" value="F:pyridoxamine phosphate oxidase activity"/>
    <property type="evidence" value="ECO:0007669"/>
    <property type="project" value="UniProtKB-EC"/>
</dbReference>
<dbReference type="NCBIfam" id="NF004231">
    <property type="entry name" value="PRK05679.1"/>
    <property type="match status" value="1"/>
</dbReference>
<evidence type="ECO:0000256" key="6">
    <source>
        <dbReference type="ARBA" id="ARBA00012801"/>
    </source>
</evidence>
<evidence type="ECO:0000256" key="7">
    <source>
        <dbReference type="ARBA" id="ARBA00022630"/>
    </source>
</evidence>
<organism evidence="12 13">
    <name type="scientific">Scylla paramamosain</name>
    <name type="common">Mud crab</name>
    <dbReference type="NCBI Taxonomy" id="85552"/>
    <lineage>
        <taxon>Eukaryota</taxon>
        <taxon>Metazoa</taxon>
        <taxon>Ecdysozoa</taxon>
        <taxon>Arthropoda</taxon>
        <taxon>Crustacea</taxon>
        <taxon>Multicrustacea</taxon>
        <taxon>Malacostraca</taxon>
        <taxon>Eumalacostraca</taxon>
        <taxon>Eucarida</taxon>
        <taxon>Decapoda</taxon>
        <taxon>Pleocyemata</taxon>
        <taxon>Brachyura</taxon>
        <taxon>Eubrachyura</taxon>
        <taxon>Portunoidea</taxon>
        <taxon>Portunidae</taxon>
        <taxon>Portuninae</taxon>
        <taxon>Scylla</taxon>
    </lineage>
</organism>
<dbReference type="AlphaFoldDB" id="A0AAW0SLI2"/>
<evidence type="ECO:0000256" key="2">
    <source>
        <dbReference type="ARBA" id="ARBA00003691"/>
    </source>
</evidence>
<evidence type="ECO:0000313" key="13">
    <source>
        <dbReference type="Proteomes" id="UP001487740"/>
    </source>
</evidence>
<evidence type="ECO:0000256" key="3">
    <source>
        <dbReference type="ARBA" id="ARBA00004738"/>
    </source>
</evidence>
<dbReference type="InterPro" id="IPR019576">
    <property type="entry name" value="Pyridoxamine_oxidase_dimer_C"/>
</dbReference>
<sequence length="291" mass="33481">MLRTIRSSAVLRRLTGSRMALFNEEKIIGDVVKPMSIDIGGMRKPYKGKNEAFLEEDLVAKEPFGQFKEWFDEACNTPGIIEANAMCLATATKEGKPSSRMVLLKGYGKEGFRFFTNYTSRKGQELTENPLASVVFYWSYNGEDRSWSRQIENPQACLCFYWEPLMRSVRVEGRVERIGEEKSTEYFHSRPRSSQIGACVSPQSQVIAGRHILLSKDKQLQEEYKDVKSVIPKPECWGGFLIVPDSIEFWQGQTNRIHDRIRFRKLGEDEILDETLTKKGENGWVYERLAP</sequence>
<dbReference type="InterPro" id="IPR000659">
    <property type="entry name" value="Pyridox_Oxase"/>
</dbReference>
<dbReference type="GO" id="GO:0010181">
    <property type="term" value="F:FMN binding"/>
    <property type="evidence" value="ECO:0007669"/>
    <property type="project" value="InterPro"/>
</dbReference>
<dbReference type="EMBL" id="JARAKH010000160">
    <property type="protein sequence ID" value="KAK8374977.1"/>
    <property type="molecule type" value="Genomic_DNA"/>
</dbReference>
<dbReference type="InterPro" id="IPR012349">
    <property type="entry name" value="Split_barrel_FMN-bd"/>
</dbReference>
<keyword evidence="13" id="KW-1185">Reference proteome</keyword>
<feature type="domain" description="Pyridoxamine 5'-phosphate oxidase N-terminal" evidence="10">
    <location>
        <begin position="152"/>
        <end position="213"/>
    </location>
</feature>
<keyword evidence="7" id="KW-0285">Flavoprotein</keyword>
<comment type="pathway">
    <text evidence="3">Cofactor metabolism; pyridoxal 5'-phosphate salvage; pyridoxal 5'-phosphate from pyridoxamine 5'-phosphate: step 1/1.</text>
</comment>
<evidence type="ECO:0000256" key="5">
    <source>
        <dbReference type="ARBA" id="ARBA00007301"/>
    </source>
</evidence>
<dbReference type="HAMAP" id="MF_01629">
    <property type="entry name" value="PdxH"/>
    <property type="match status" value="1"/>
</dbReference>
<dbReference type="InterPro" id="IPR019740">
    <property type="entry name" value="Pyridox_Oxase_CS"/>
</dbReference>
<evidence type="ECO:0000259" key="11">
    <source>
        <dbReference type="Pfam" id="PF10590"/>
    </source>
</evidence>
<dbReference type="SUPFAM" id="SSF50475">
    <property type="entry name" value="FMN-binding split barrel"/>
    <property type="match status" value="2"/>
</dbReference>
<evidence type="ECO:0000256" key="4">
    <source>
        <dbReference type="ARBA" id="ARBA00005037"/>
    </source>
</evidence>
<proteinExistence type="inferred from homology"/>
<evidence type="ECO:0000313" key="12">
    <source>
        <dbReference type="EMBL" id="KAK8374977.1"/>
    </source>
</evidence>
<dbReference type="EC" id="1.4.3.5" evidence="6"/>
<evidence type="ECO:0000256" key="8">
    <source>
        <dbReference type="ARBA" id="ARBA00022643"/>
    </source>
</evidence>
<name>A0AAW0SLI2_SCYPA</name>
<comment type="caution">
    <text evidence="12">The sequence shown here is derived from an EMBL/GenBank/DDBJ whole genome shotgun (WGS) entry which is preliminary data.</text>
</comment>
<evidence type="ECO:0000259" key="10">
    <source>
        <dbReference type="Pfam" id="PF01243"/>
    </source>
</evidence>
<gene>
    <name evidence="12" type="ORF">O3P69_019955</name>
</gene>
<reference evidence="12 13" key="1">
    <citation type="submission" date="2023-03" db="EMBL/GenBank/DDBJ databases">
        <title>High-quality genome of Scylla paramamosain provides insights in environmental adaptation.</title>
        <authorList>
            <person name="Zhang L."/>
        </authorList>
    </citation>
    <scope>NUCLEOTIDE SEQUENCE [LARGE SCALE GENOMIC DNA]</scope>
    <source>
        <strain evidence="12">LZ_2023a</strain>
        <tissue evidence="12">Muscle</tissue>
    </source>
</reference>